<gene>
    <name evidence="1" type="ORF">IPJ27_08390</name>
</gene>
<sequence length="261" mass="27627">MILETLFTHGSDYIEWYEASGNAGTALRRVAPGRLQIALSRAPRDLQLVHKATATALWRKRPPELSGLVVGRAGEADLLPPAQTAYALEGEISDPSGAYLPRRFSLACGAIIGHRIGLYRSPLGSRYGRAGGLFGRIRLAGKAAAWSLVVARVTPPLGAVLEFTAQADASGEFILPLDRLPAIGVDALVKTYPATLRILASPLAVPEQPFDPDDLAAHQVAVGEDAAHAVQFSPELSFAVTPGSVSRITSPGQTLLLLKPN</sequence>
<proteinExistence type="predicted"/>
<dbReference type="Proteomes" id="UP000697998">
    <property type="component" value="Unassembled WGS sequence"/>
</dbReference>
<accession>A0A935PYR1</accession>
<organism evidence="1 2">
    <name type="scientific">Candidatus Accumulibacter proximus</name>
    <dbReference type="NCBI Taxonomy" id="2954385"/>
    <lineage>
        <taxon>Bacteria</taxon>
        <taxon>Pseudomonadati</taxon>
        <taxon>Pseudomonadota</taxon>
        <taxon>Betaproteobacteria</taxon>
        <taxon>Candidatus Accumulibacter</taxon>
    </lineage>
</organism>
<dbReference type="AlphaFoldDB" id="A0A935PYR1"/>
<evidence type="ECO:0000313" key="1">
    <source>
        <dbReference type="EMBL" id="MBK7674777.1"/>
    </source>
</evidence>
<evidence type="ECO:0000313" key="2">
    <source>
        <dbReference type="Proteomes" id="UP000697998"/>
    </source>
</evidence>
<dbReference type="EMBL" id="JADJMH010000005">
    <property type="protein sequence ID" value="MBK7674777.1"/>
    <property type="molecule type" value="Genomic_DNA"/>
</dbReference>
<reference evidence="1 2" key="1">
    <citation type="submission" date="2020-10" db="EMBL/GenBank/DDBJ databases">
        <title>Connecting structure to function with the recovery of over 1000 high-quality activated sludge metagenome-assembled genomes encoding full-length rRNA genes using long-read sequencing.</title>
        <authorList>
            <person name="Singleton C.M."/>
            <person name="Petriglieri F."/>
            <person name="Kristensen J.M."/>
            <person name="Kirkegaard R.H."/>
            <person name="Michaelsen T.Y."/>
            <person name="Andersen M.H."/>
            <person name="Karst S.M."/>
            <person name="Dueholm M.S."/>
            <person name="Nielsen P.H."/>
            <person name="Albertsen M."/>
        </authorList>
    </citation>
    <scope>NUCLEOTIDE SEQUENCE [LARGE SCALE GENOMIC DNA]</scope>
    <source>
        <strain evidence="1">EsbW_18-Q3-R4-48_BATAC.285</strain>
    </source>
</reference>
<name>A0A935PYR1_9PROT</name>
<comment type="caution">
    <text evidence="1">The sequence shown here is derived from an EMBL/GenBank/DDBJ whole genome shotgun (WGS) entry which is preliminary data.</text>
</comment>
<protein>
    <submittedName>
        <fullName evidence="1">Uncharacterized protein</fullName>
    </submittedName>
</protein>